<dbReference type="EC" id="3.1.26.4" evidence="2"/>
<dbReference type="InterPro" id="IPR000477">
    <property type="entry name" value="RT_dom"/>
</dbReference>
<keyword evidence="7" id="KW-0540">Nuclease</keyword>
<dbReference type="InterPro" id="IPR043128">
    <property type="entry name" value="Rev_trsase/Diguanyl_cyclase"/>
</dbReference>
<organism evidence="15 16">
    <name type="scientific">Pleurodeles waltl</name>
    <name type="common">Iberian ribbed newt</name>
    <dbReference type="NCBI Taxonomy" id="8319"/>
    <lineage>
        <taxon>Eukaryota</taxon>
        <taxon>Metazoa</taxon>
        <taxon>Chordata</taxon>
        <taxon>Craniata</taxon>
        <taxon>Vertebrata</taxon>
        <taxon>Euteleostomi</taxon>
        <taxon>Amphibia</taxon>
        <taxon>Batrachia</taxon>
        <taxon>Caudata</taxon>
        <taxon>Salamandroidea</taxon>
        <taxon>Salamandridae</taxon>
        <taxon>Pleurodelinae</taxon>
        <taxon>Pleurodeles</taxon>
    </lineage>
</organism>
<dbReference type="SUPFAM" id="SSF53098">
    <property type="entry name" value="Ribonuclease H-like"/>
    <property type="match status" value="1"/>
</dbReference>
<dbReference type="EMBL" id="JANPWB010000011">
    <property type="protein sequence ID" value="KAJ1127093.1"/>
    <property type="molecule type" value="Genomic_DNA"/>
</dbReference>
<dbReference type="Gene3D" id="1.10.340.70">
    <property type="match status" value="1"/>
</dbReference>
<keyword evidence="8" id="KW-0255">Endonuclease</keyword>
<dbReference type="InterPro" id="IPR041373">
    <property type="entry name" value="RT_RNaseH"/>
</dbReference>
<dbReference type="Pfam" id="PF00665">
    <property type="entry name" value="rve"/>
    <property type="match status" value="1"/>
</dbReference>
<feature type="region of interest" description="Disordered" evidence="12">
    <location>
        <begin position="617"/>
        <end position="665"/>
    </location>
</feature>
<dbReference type="FunFam" id="3.10.10.10:FF:000007">
    <property type="entry name" value="Retrovirus-related Pol polyprotein from transposon 17.6-like Protein"/>
    <property type="match status" value="1"/>
</dbReference>
<dbReference type="PANTHER" id="PTHR37984:SF5">
    <property type="entry name" value="PROTEIN NYNRIN-LIKE"/>
    <property type="match status" value="1"/>
</dbReference>
<dbReference type="Pfam" id="PF17917">
    <property type="entry name" value="RT_RNaseH"/>
    <property type="match status" value="1"/>
</dbReference>
<dbReference type="Pfam" id="PF00078">
    <property type="entry name" value="RVT_1"/>
    <property type="match status" value="1"/>
</dbReference>
<evidence type="ECO:0000256" key="7">
    <source>
        <dbReference type="ARBA" id="ARBA00022722"/>
    </source>
</evidence>
<dbReference type="SUPFAM" id="SSF56672">
    <property type="entry name" value="DNA/RNA polymerases"/>
    <property type="match status" value="2"/>
</dbReference>
<evidence type="ECO:0000256" key="12">
    <source>
        <dbReference type="SAM" id="MobiDB-lite"/>
    </source>
</evidence>
<sequence>MALPSGCHASLSLPMQYRSKMSSTDVTVVELDTTPYLHLQMRELRSLCKLKKIAMGPKPTKVQLQELLAEFEKANPSEDGNSEDEDSDLEGNSPPPVLLRESRASQALTPQIIVRDAGSLTGGTNNSEITEDNPSEEDIQLARMAKRLALERQILAIERERQEMGLGPINGGSNINRVRDSPDMLKIPKGIVTKYEDGDDITKWFTAFERACVTRKVNKSHWGALLWEMFTGKCRDRLLTLSGKDAESYDLMKGTLIEGFGFSTEEYRIRFRGAQKSSSQTWVDFVDYSVKTLDGWIQGSGVSNYDGLYNLFVKEHLLSNCFNDKLHQHLVDLGPISPQELGKKADHWVKTRVSKTSTGGDQKKGVTKPPQGKGGETAKNKNSKESSTGPQKPAQEGGPRASSQNNPGYKGKNFDPKKAWCRNCSQSGHQTGDKACPKKSSTPNSNPGNTGMASLQVGSTVCPEQIRVHTEATLVSEGGVDLATLAAWPPNMQKYRQQLFINRTSVEGLRDTGASVTMVTEKLVSPGQYLTGKTYTVTNADNQTKAHPMAMVTLEWGGVNGLKQVVVSSNIPVDCLLGNDLESSAWAEVELKTHAAMLGIPELVCVKTRAQCKAQGEKVELESGKMAQPTKRKGKSVGKPTATQSEKENLSSQEEVLPSEGTEPLELEPYQVELLGPGGPSREELCKGQETCPSLEGLRQQAAEESKGKKNGTHRVYWEDGLLYTEARDPKPGATRRVVVPQSFREFILTLAHDIPLAGHLGQTKTWERLVNHFYWPNMSQKVKEFCLSCPTCQSSGKTGGHPKAPLIPLPVVGVPFERVGVDIVGPLEPPTASGNMYILVVVDHATRYPEAIPLRSTTAPAVAKALIGIFTRVGFPKEVVSDRGTNFMSAYLKHMWNECGVTYKFTTPYHPQTNGLVERFNKTLKGMIMGLPEKLKRRWDVLLPCLLFAYREVPQKGVGFSPFELLFGHPVRGPLALVKEGWERPLHEPKQDIVDYVLGLRSRMAEYMEKATKNLEASQQLQKFWYDQKAAMVEFQPGQKVWVLEPVAPRALQDKWSGPYPVLERKSQVTYLVDLGTSRSPKRVIHVNRLKLFHDRADVNLLMVTDEDQEAESEPLPDLLSSDPKDGSVDGVIYSDTLSGQQQADCRRVLQQFPELFSLTPGQTHLCTHDVDTGDSMPVKNKIFRQSDHVKESIKVEVHKMLELGVIERSDSPWASPVVLVPKPHTKDGKKEMRFCVDYRGLNSVTKTDAHPIPRADELIDKLGAAKFLSTFDLTAGYWQIKMAPGAKEKTAFSTPDGHYQFTVMPFGLKNAPATFQRLVNQVLAGLESFSTAYLDDIAVFSSTWQDHLVHLKKVLKALQSAGLSIKASKCQIGQGTVVYLGHLVGGGQVQPLQPKIQTILDWVAPKTQTQVRAFLGLTGYYRRFVKGYGSIVTALTELSSKKMPKKVNWTVECQQAFDTLKQAMCSAPVLKAPDYSKQFIVQTDASEHGIGAVLSQTNDDGLDQPVAFISRRLLPREQRWSAIEREAFAVVWSLKKLRPYLFGTHFLVQTDHRPLKWLMQMKGENPKLLRWSISLQGMDFIVEHRPGTAHANADGLSRFFHLENEDSLGKEVQTNSDDEEEQTPEIENEITNEEYPLIEFFLIFTVKELHADLQGTVQENVWDLTGKEVGLIKGVEPIEITLKPNVVFLQLPQYNMAQDVLMKVAQIIGDFLKHRVLKEVLSSPCNSPIIGLKQPCGKVRIVQDLQKVNDMMVKCCPVVGRGVA</sequence>
<dbReference type="GO" id="GO:0003964">
    <property type="term" value="F:RNA-directed DNA polymerase activity"/>
    <property type="evidence" value="ECO:0007669"/>
    <property type="project" value="UniProtKB-KW"/>
</dbReference>
<dbReference type="Proteomes" id="UP001066276">
    <property type="component" value="Chromosome 7"/>
</dbReference>
<feature type="region of interest" description="Disordered" evidence="12">
    <location>
        <begin position="115"/>
        <end position="137"/>
    </location>
</feature>
<dbReference type="GO" id="GO:0015074">
    <property type="term" value="P:DNA integration"/>
    <property type="evidence" value="ECO:0007669"/>
    <property type="project" value="InterPro"/>
</dbReference>
<feature type="compositionally biased region" description="Acidic residues" evidence="12">
    <location>
        <begin position="80"/>
        <end position="89"/>
    </location>
</feature>
<evidence type="ECO:0000313" key="16">
    <source>
        <dbReference type="Proteomes" id="UP001066276"/>
    </source>
</evidence>
<dbReference type="InterPro" id="IPR001584">
    <property type="entry name" value="Integrase_cat-core"/>
</dbReference>
<dbReference type="FunFam" id="3.30.420.10:FF:000032">
    <property type="entry name" value="Retrovirus-related Pol polyprotein from transposon 297-like Protein"/>
    <property type="match status" value="1"/>
</dbReference>
<dbReference type="Gene3D" id="2.40.70.10">
    <property type="entry name" value="Acid Proteases"/>
    <property type="match status" value="1"/>
</dbReference>
<dbReference type="Gene3D" id="3.30.420.10">
    <property type="entry name" value="Ribonuclease H-like superfamily/Ribonuclease H"/>
    <property type="match status" value="1"/>
</dbReference>
<dbReference type="InterPro" id="IPR021109">
    <property type="entry name" value="Peptidase_aspartic_dom_sf"/>
</dbReference>
<dbReference type="GO" id="GO:0003676">
    <property type="term" value="F:nucleic acid binding"/>
    <property type="evidence" value="ECO:0007669"/>
    <property type="project" value="InterPro"/>
</dbReference>
<feature type="region of interest" description="Disordered" evidence="12">
    <location>
        <begin position="74"/>
        <end position="98"/>
    </location>
</feature>
<dbReference type="PANTHER" id="PTHR37984">
    <property type="entry name" value="PROTEIN CBG26694"/>
    <property type="match status" value="1"/>
</dbReference>
<evidence type="ECO:0000256" key="2">
    <source>
        <dbReference type="ARBA" id="ARBA00012180"/>
    </source>
</evidence>
<comment type="similarity">
    <text evidence="1">Belongs to the beta type-B retroviral polymerase family. HERV class-II K(HML-2) pol subfamily.</text>
</comment>
<evidence type="ECO:0000256" key="1">
    <source>
        <dbReference type="ARBA" id="ARBA00010879"/>
    </source>
</evidence>
<dbReference type="InterPro" id="IPR043502">
    <property type="entry name" value="DNA/RNA_pol_sf"/>
</dbReference>
<dbReference type="GO" id="GO:0004523">
    <property type="term" value="F:RNA-DNA hybrid ribonuclease activity"/>
    <property type="evidence" value="ECO:0007669"/>
    <property type="project" value="UniProtKB-EC"/>
</dbReference>
<keyword evidence="16" id="KW-1185">Reference proteome</keyword>
<dbReference type="PROSITE" id="PS50994">
    <property type="entry name" value="INTEGRASE"/>
    <property type="match status" value="1"/>
</dbReference>
<dbReference type="InterPro" id="IPR012337">
    <property type="entry name" value="RNaseH-like_sf"/>
</dbReference>
<dbReference type="InterPro" id="IPR054465">
    <property type="entry name" value="Integrase_p58-like_C"/>
</dbReference>
<evidence type="ECO:0000256" key="6">
    <source>
        <dbReference type="ARBA" id="ARBA00022695"/>
    </source>
</evidence>
<reference evidence="15" key="1">
    <citation type="journal article" date="2022" name="bioRxiv">
        <title>Sequencing and chromosome-scale assembly of the giantPleurodeles waltlgenome.</title>
        <authorList>
            <person name="Brown T."/>
            <person name="Elewa A."/>
            <person name="Iarovenko S."/>
            <person name="Subramanian E."/>
            <person name="Araus A.J."/>
            <person name="Petzold A."/>
            <person name="Susuki M."/>
            <person name="Suzuki K.-i.T."/>
            <person name="Hayashi T."/>
            <person name="Toyoda A."/>
            <person name="Oliveira C."/>
            <person name="Osipova E."/>
            <person name="Leigh N.D."/>
            <person name="Simon A."/>
            <person name="Yun M.H."/>
        </authorList>
    </citation>
    <scope>NUCLEOTIDE SEQUENCE</scope>
    <source>
        <strain evidence="15">20211129_DDA</strain>
        <tissue evidence="15">Liver</tissue>
    </source>
</reference>
<feature type="compositionally biased region" description="Polar residues" evidence="12">
    <location>
        <begin position="439"/>
        <end position="455"/>
    </location>
</feature>
<dbReference type="SUPFAM" id="SSF50630">
    <property type="entry name" value="Acid proteases"/>
    <property type="match status" value="1"/>
</dbReference>
<dbReference type="Pfam" id="PF17921">
    <property type="entry name" value="Integrase_H2C2"/>
    <property type="match status" value="1"/>
</dbReference>
<keyword evidence="6" id="KW-0548">Nucleotidyltransferase</keyword>
<evidence type="ECO:0000256" key="11">
    <source>
        <dbReference type="ARBA" id="ARBA00039658"/>
    </source>
</evidence>
<dbReference type="FunFam" id="3.30.70.270:FF:000020">
    <property type="entry name" value="Transposon Tf2-6 polyprotein-like Protein"/>
    <property type="match status" value="1"/>
</dbReference>
<evidence type="ECO:0000256" key="9">
    <source>
        <dbReference type="ARBA" id="ARBA00022801"/>
    </source>
</evidence>
<evidence type="ECO:0000259" key="13">
    <source>
        <dbReference type="PROSITE" id="PS50878"/>
    </source>
</evidence>
<dbReference type="InterPro" id="IPR050951">
    <property type="entry name" value="Retrovirus_Pol_polyprotein"/>
</dbReference>
<dbReference type="GO" id="GO:0006508">
    <property type="term" value="P:proteolysis"/>
    <property type="evidence" value="ECO:0007669"/>
    <property type="project" value="UniProtKB-KW"/>
</dbReference>
<comment type="caution">
    <text evidence="15">The sequence shown here is derived from an EMBL/GenBank/DDBJ whole genome shotgun (WGS) entry which is preliminary data.</text>
</comment>
<keyword evidence="4" id="KW-0645">Protease</keyword>
<evidence type="ECO:0000313" key="15">
    <source>
        <dbReference type="EMBL" id="KAJ1127093.1"/>
    </source>
</evidence>
<evidence type="ECO:0000256" key="8">
    <source>
        <dbReference type="ARBA" id="ARBA00022759"/>
    </source>
</evidence>
<evidence type="ECO:0000256" key="10">
    <source>
        <dbReference type="ARBA" id="ARBA00022918"/>
    </source>
</evidence>
<evidence type="ECO:0000259" key="14">
    <source>
        <dbReference type="PROSITE" id="PS50994"/>
    </source>
</evidence>
<accession>A0AAV7PMU5</accession>
<keyword evidence="5" id="KW-0808">Transferase</keyword>
<feature type="region of interest" description="Disordered" evidence="12">
    <location>
        <begin position="353"/>
        <end position="455"/>
    </location>
</feature>
<dbReference type="PROSITE" id="PS50878">
    <property type="entry name" value="RT_POL"/>
    <property type="match status" value="1"/>
</dbReference>
<dbReference type="Gene3D" id="3.30.70.270">
    <property type="match status" value="2"/>
</dbReference>
<keyword evidence="10" id="KW-0695">RNA-directed DNA polymerase</keyword>
<dbReference type="CDD" id="cd01647">
    <property type="entry name" value="RT_LTR"/>
    <property type="match status" value="1"/>
</dbReference>
<keyword evidence="9" id="KW-0378">Hydrolase</keyword>
<dbReference type="CDD" id="cd09274">
    <property type="entry name" value="RNase_HI_RT_Ty3"/>
    <property type="match status" value="1"/>
</dbReference>
<dbReference type="InterPro" id="IPR036397">
    <property type="entry name" value="RNaseH_sf"/>
</dbReference>
<dbReference type="InterPro" id="IPR041588">
    <property type="entry name" value="Integrase_H2C2"/>
</dbReference>
<feature type="domain" description="Reverse transcriptase" evidence="13">
    <location>
        <begin position="1203"/>
        <end position="1386"/>
    </location>
</feature>
<dbReference type="Gene3D" id="3.10.10.10">
    <property type="entry name" value="HIV Type 1 Reverse Transcriptase, subunit A, domain 1"/>
    <property type="match status" value="2"/>
</dbReference>
<gene>
    <name evidence="15" type="ORF">NDU88_005499</name>
</gene>
<dbReference type="GO" id="GO:0008233">
    <property type="term" value="F:peptidase activity"/>
    <property type="evidence" value="ECO:0007669"/>
    <property type="project" value="UniProtKB-KW"/>
</dbReference>
<evidence type="ECO:0000256" key="3">
    <source>
        <dbReference type="ARBA" id="ARBA00012493"/>
    </source>
</evidence>
<feature type="domain" description="Integrase catalytic" evidence="14">
    <location>
        <begin position="812"/>
        <end position="971"/>
    </location>
</feature>
<evidence type="ECO:0000256" key="4">
    <source>
        <dbReference type="ARBA" id="ARBA00022670"/>
    </source>
</evidence>
<evidence type="ECO:0000256" key="5">
    <source>
        <dbReference type="ARBA" id="ARBA00022679"/>
    </source>
</evidence>
<protein>
    <recommendedName>
        <fullName evidence="11">Gypsy retrotransposon integrase-like protein 1</fullName>
        <ecNumber evidence="3">2.7.7.49</ecNumber>
        <ecNumber evidence="2">3.1.26.4</ecNumber>
    </recommendedName>
</protein>
<name>A0AAV7PMU5_PLEWA</name>
<proteinExistence type="inferred from homology"/>
<dbReference type="FunFam" id="1.10.340.70:FF:000001">
    <property type="entry name" value="Retrovirus-related Pol polyprotein from transposon gypsy-like Protein"/>
    <property type="match status" value="1"/>
</dbReference>
<dbReference type="EC" id="2.7.7.49" evidence="3"/>
<dbReference type="Pfam" id="PF22938">
    <property type="entry name" value="Integrase_p58_C"/>
    <property type="match status" value="1"/>
</dbReference>